<gene>
    <name evidence="1" type="ORF">HAX54_028998</name>
</gene>
<evidence type="ECO:0000313" key="1">
    <source>
        <dbReference type="EMBL" id="MCD9642295.1"/>
    </source>
</evidence>
<comment type="caution">
    <text evidence="1">The sequence shown here is derived from an EMBL/GenBank/DDBJ whole genome shotgun (WGS) entry which is preliminary data.</text>
</comment>
<dbReference type="EMBL" id="JACEIK010003576">
    <property type="protein sequence ID" value="MCD9642295.1"/>
    <property type="molecule type" value="Genomic_DNA"/>
</dbReference>
<dbReference type="Proteomes" id="UP000823775">
    <property type="component" value="Unassembled WGS sequence"/>
</dbReference>
<accession>A0ABS8V7X3</accession>
<name>A0ABS8V7X3_DATST</name>
<evidence type="ECO:0000313" key="2">
    <source>
        <dbReference type="Proteomes" id="UP000823775"/>
    </source>
</evidence>
<protein>
    <submittedName>
        <fullName evidence="1">Uncharacterized protein</fullName>
    </submittedName>
</protein>
<organism evidence="1 2">
    <name type="scientific">Datura stramonium</name>
    <name type="common">Jimsonweed</name>
    <name type="synonym">Common thornapple</name>
    <dbReference type="NCBI Taxonomy" id="4076"/>
    <lineage>
        <taxon>Eukaryota</taxon>
        <taxon>Viridiplantae</taxon>
        <taxon>Streptophyta</taxon>
        <taxon>Embryophyta</taxon>
        <taxon>Tracheophyta</taxon>
        <taxon>Spermatophyta</taxon>
        <taxon>Magnoliopsida</taxon>
        <taxon>eudicotyledons</taxon>
        <taxon>Gunneridae</taxon>
        <taxon>Pentapetalae</taxon>
        <taxon>asterids</taxon>
        <taxon>lamiids</taxon>
        <taxon>Solanales</taxon>
        <taxon>Solanaceae</taxon>
        <taxon>Solanoideae</taxon>
        <taxon>Datureae</taxon>
        <taxon>Datura</taxon>
    </lineage>
</organism>
<proteinExistence type="predicted"/>
<keyword evidence="2" id="KW-1185">Reference proteome</keyword>
<feature type="non-terminal residue" evidence="1">
    <location>
        <position position="102"/>
    </location>
</feature>
<reference evidence="1 2" key="1">
    <citation type="journal article" date="2021" name="BMC Genomics">
        <title>Datura genome reveals duplications of psychoactive alkaloid biosynthetic genes and high mutation rate following tissue culture.</title>
        <authorList>
            <person name="Rajewski A."/>
            <person name="Carter-House D."/>
            <person name="Stajich J."/>
            <person name="Litt A."/>
        </authorList>
    </citation>
    <scope>NUCLEOTIDE SEQUENCE [LARGE SCALE GENOMIC DNA]</scope>
    <source>
        <strain evidence="1">AR-01</strain>
    </source>
</reference>
<sequence length="102" mass="11539">MAASGIHSTSITSEIAFKDFPLLSTNVKEQAPQNYVNNVRNIGSLHIINESIQIKSVKVVKGVPSIRWREAEVQRMNVYQNLQLAAIGKFSYGWPNLERLRK</sequence>